<evidence type="ECO:0000313" key="2">
    <source>
        <dbReference type="EMBL" id="KAF2892353.1"/>
    </source>
</evidence>
<dbReference type="InterPro" id="IPR012337">
    <property type="entry name" value="RNaseH-like_sf"/>
</dbReference>
<name>A0A8K0CX28_IGNLU</name>
<dbReference type="AlphaFoldDB" id="A0A8K0CX28"/>
<organism evidence="2 3">
    <name type="scientific">Ignelater luminosus</name>
    <name type="common">Cucubano</name>
    <name type="synonym">Pyrophorus luminosus</name>
    <dbReference type="NCBI Taxonomy" id="2038154"/>
    <lineage>
        <taxon>Eukaryota</taxon>
        <taxon>Metazoa</taxon>
        <taxon>Ecdysozoa</taxon>
        <taxon>Arthropoda</taxon>
        <taxon>Hexapoda</taxon>
        <taxon>Insecta</taxon>
        <taxon>Pterygota</taxon>
        <taxon>Neoptera</taxon>
        <taxon>Endopterygota</taxon>
        <taxon>Coleoptera</taxon>
        <taxon>Polyphaga</taxon>
        <taxon>Elateriformia</taxon>
        <taxon>Elateroidea</taxon>
        <taxon>Elateridae</taxon>
        <taxon>Agrypninae</taxon>
        <taxon>Pyrophorini</taxon>
        <taxon>Ignelater</taxon>
    </lineage>
</organism>
<comment type="caution">
    <text evidence="2">The sequence shown here is derived from an EMBL/GenBank/DDBJ whole genome shotgun (WGS) entry which is preliminary data.</text>
</comment>
<dbReference type="PANTHER" id="PTHR47055">
    <property type="entry name" value="DDE_TNP_1_7 DOMAIN-CONTAINING PROTEIN"/>
    <property type="match status" value="1"/>
</dbReference>
<dbReference type="Proteomes" id="UP000801492">
    <property type="component" value="Unassembled WGS sequence"/>
</dbReference>
<feature type="region of interest" description="Disordered" evidence="1">
    <location>
        <begin position="204"/>
        <end position="224"/>
    </location>
</feature>
<dbReference type="EMBL" id="VTPC01008786">
    <property type="protein sequence ID" value="KAF2892353.1"/>
    <property type="molecule type" value="Genomic_DNA"/>
</dbReference>
<dbReference type="InterPro" id="IPR052638">
    <property type="entry name" value="PiggyBac_TE-derived"/>
</dbReference>
<protein>
    <submittedName>
        <fullName evidence="2">Uncharacterized protein</fullName>
    </submittedName>
</protein>
<dbReference type="PANTHER" id="PTHR47055:SF3">
    <property type="entry name" value="PHORBOL-ESTER_DAG-TYPE DOMAIN-CONTAINING PROTEIN"/>
    <property type="match status" value="1"/>
</dbReference>
<evidence type="ECO:0000313" key="3">
    <source>
        <dbReference type="Proteomes" id="UP000801492"/>
    </source>
</evidence>
<reference evidence="2" key="1">
    <citation type="submission" date="2019-08" db="EMBL/GenBank/DDBJ databases">
        <title>The genome of the North American firefly Photinus pyralis.</title>
        <authorList>
            <consortium name="Photinus pyralis genome working group"/>
            <person name="Fallon T.R."/>
            <person name="Sander Lower S.E."/>
            <person name="Weng J.-K."/>
        </authorList>
    </citation>
    <scope>NUCLEOTIDE SEQUENCE</scope>
    <source>
        <strain evidence="2">TRF0915ILg1</strain>
        <tissue evidence="2">Whole body</tissue>
    </source>
</reference>
<evidence type="ECO:0000256" key="1">
    <source>
        <dbReference type="SAM" id="MobiDB-lite"/>
    </source>
</evidence>
<dbReference type="OrthoDB" id="1607513at2759"/>
<accession>A0A8K0CX28</accession>
<proteinExistence type="predicted"/>
<gene>
    <name evidence="2" type="ORF">ILUMI_13819</name>
</gene>
<sequence>MIKGVGVAECDSAKYFIHSLQRAIEESLITTKAKIHSPRTKLAESPTSTRRYHTLEFYLLFNAAITRTQRAVSLYIRDHESLNNLIQSQWELIKQCIKLLKPFEEITKITSSSVSCTSEVISHVVTLLKYLEKEETADRTPNLLTMRSTLNVELEKRFDLDDNDKYLVTTFLDPRFKTNFLGLVQTETARLKIFLETLKICCNKSSSTDDDSSPPSKKRNTNKNDRTIEIHDSFWNCFEKIATGAGNMQNEVMETSAIANEIDFYLKTVCLDRTADPYKWWSANAKHLITKLGKMRFEGTSTVRDNRTEQCPLEDRKAFGKKARGWYDFALDEENNVIVVRWNDNSVVTVMSNKCGVAATGTKLILYNPI</sequence>
<keyword evidence="3" id="KW-1185">Reference proteome</keyword>
<dbReference type="SUPFAM" id="SSF53098">
    <property type="entry name" value="Ribonuclease H-like"/>
    <property type="match status" value="1"/>
</dbReference>
<dbReference type="GO" id="GO:0043565">
    <property type="term" value="F:sequence-specific DNA binding"/>
    <property type="evidence" value="ECO:0007669"/>
    <property type="project" value="TreeGrafter"/>
</dbReference>